<reference evidence="10" key="4">
    <citation type="submission" date="2025-09" db="UniProtKB">
        <authorList>
            <consortium name="Ensembl"/>
        </authorList>
    </citation>
    <scope>IDENTIFICATION</scope>
</reference>
<reference evidence="10" key="2">
    <citation type="submission" date="2020-02" db="EMBL/GenBank/DDBJ databases">
        <title>Esox lucius (northern pike) genome, fEsoLuc1, primary haplotype.</title>
        <authorList>
            <person name="Myers G."/>
            <person name="Karagic N."/>
            <person name="Meyer A."/>
            <person name="Pippel M."/>
            <person name="Reichard M."/>
            <person name="Winkler S."/>
            <person name="Tracey A."/>
            <person name="Sims Y."/>
            <person name="Howe K."/>
            <person name="Rhie A."/>
            <person name="Formenti G."/>
            <person name="Durbin R."/>
            <person name="Fedrigo O."/>
            <person name="Jarvis E.D."/>
        </authorList>
    </citation>
    <scope>NUCLEOTIDE SEQUENCE [LARGE SCALE GENOMIC DNA]</scope>
</reference>
<dbReference type="GeneTree" id="ENSGT00530000063970"/>
<name>A0A3P8ZCV2_ESOLU</name>
<evidence type="ECO:0000256" key="3">
    <source>
        <dbReference type="ARBA" id="ARBA00022729"/>
    </source>
</evidence>
<feature type="domain" description="Ig-like" evidence="9">
    <location>
        <begin position="12"/>
        <end position="101"/>
    </location>
</feature>
<dbReference type="GO" id="GO:0098632">
    <property type="term" value="F:cell-cell adhesion mediator activity"/>
    <property type="evidence" value="ECO:0007669"/>
    <property type="project" value="InterPro"/>
</dbReference>
<dbReference type="GO" id="GO:0034113">
    <property type="term" value="P:heterotypic cell-cell adhesion"/>
    <property type="evidence" value="ECO:0007669"/>
    <property type="project" value="TreeGrafter"/>
</dbReference>
<accession>A0A3P8ZCV2</accession>
<keyword evidence="3" id="KW-0732">Signal</keyword>
<keyword evidence="8" id="KW-0393">Immunoglobulin domain</keyword>
<dbReference type="Ensembl" id="ENSELUT00000018980.3">
    <property type="protein sequence ID" value="ENSELUP00000026258.2"/>
    <property type="gene ID" value="ENSELUG00000002079.3"/>
</dbReference>
<dbReference type="SUPFAM" id="SSF48726">
    <property type="entry name" value="Immunoglobulin"/>
    <property type="match status" value="2"/>
</dbReference>
<dbReference type="Gene3D" id="2.60.40.10">
    <property type="entry name" value="Immunoglobulins"/>
    <property type="match status" value="2"/>
</dbReference>
<dbReference type="Pfam" id="PF07686">
    <property type="entry name" value="V-set"/>
    <property type="match status" value="1"/>
</dbReference>
<dbReference type="GO" id="GO:0150079">
    <property type="term" value="P:negative regulation of neuroinflammatory response"/>
    <property type="evidence" value="ECO:0007669"/>
    <property type="project" value="TreeGrafter"/>
</dbReference>
<feature type="domain" description="Ig-like" evidence="9">
    <location>
        <begin position="125"/>
        <end position="210"/>
    </location>
</feature>
<dbReference type="AlphaFoldDB" id="A0A3P8ZCV2"/>
<dbReference type="GO" id="GO:0043025">
    <property type="term" value="C:neuronal cell body"/>
    <property type="evidence" value="ECO:0007669"/>
    <property type="project" value="TreeGrafter"/>
</dbReference>
<dbReference type="GO" id="GO:0016020">
    <property type="term" value="C:membrane"/>
    <property type="evidence" value="ECO:0007669"/>
    <property type="project" value="UniProtKB-SubCell"/>
</dbReference>
<dbReference type="Bgee" id="ENSELUG00000002079">
    <property type="expression patterns" value="Expressed in digestive tract"/>
</dbReference>
<dbReference type="OMA" id="QEVTWQK"/>
<reference evidence="11" key="1">
    <citation type="journal article" date="2014" name="PLoS ONE">
        <title>The genome and linkage map of the northern pike (Esox lucius): conserved synteny revealed between the salmonid sister group and the Neoteleostei.</title>
        <authorList>
            <person name="Rondeau E.B."/>
            <person name="Minkley D.R."/>
            <person name="Leong J.S."/>
            <person name="Messmer A.M."/>
            <person name="Jantzen J.R."/>
            <person name="von Schalburg K.R."/>
            <person name="Lemon C."/>
            <person name="Bird N.H."/>
            <person name="Koop B.F."/>
        </authorList>
    </citation>
    <scope>NUCLEOTIDE SEQUENCE</scope>
</reference>
<keyword evidence="5" id="KW-0472">Membrane</keyword>
<keyword evidence="2" id="KW-0812">Transmembrane</keyword>
<dbReference type="InterPro" id="IPR036179">
    <property type="entry name" value="Ig-like_dom_sf"/>
</dbReference>
<keyword evidence="4" id="KW-1133">Transmembrane helix</keyword>
<dbReference type="PANTHER" id="PTHR46841">
    <property type="entry name" value="OX-2 MEMBRANE GLYCOPROTEIN"/>
    <property type="match status" value="1"/>
</dbReference>
<evidence type="ECO:0000256" key="2">
    <source>
        <dbReference type="ARBA" id="ARBA00022692"/>
    </source>
</evidence>
<dbReference type="PANTHER" id="PTHR46841:SF7">
    <property type="entry name" value="IG-LIKE DOMAIN-CONTAINING PROTEIN"/>
    <property type="match status" value="1"/>
</dbReference>
<evidence type="ECO:0000256" key="5">
    <source>
        <dbReference type="ARBA" id="ARBA00023136"/>
    </source>
</evidence>
<reference evidence="10" key="3">
    <citation type="submission" date="2025-08" db="UniProtKB">
        <authorList>
            <consortium name="Ensembl"/>
        </authorList>
    </citation>
    <scope>IDENTIFICATION</scope>
</reference>
<evidence type="ECO:0000256" key="8">
    <source>
        <dbReference type="ARBA" id="ARBA00023319"/>
    </source>
</evidence>
<dbReference type="InParanoid" id="A0A3P8ZCV2"/>
<dbReference type="SMART" id="SM00409">
    <property type="entry name" value="IG"/>
    <property type="match status" value="1"/>
</dbReference>
<dbReference type="PROSITE" id="PS50835">
    <property type="entry name" value="IG_LIKE"/>
    <property type="match status" value="2"/>
</dbReference>
<comment type="subcellular location">
    <subcellularLocation>
        <location evidence="1">Membrane</location>
        <topology evidence="1">Single-pass membrane protein</topology>
    </subcellularLocation>
</comment>
<dbReference type="InterPro" id="IPR047164">
    <property type="entry name" value="OX2G-like"/>
</dbReference>
<proteinExistence type="predicted"/>
<evidence type="ECO:0000256" key="4">
    <source>
        <dbReference type="ARBA" id="ARBA00022989"/>
    </source>
</evidence>
<dbReference type="GO" id="GO:0009986">
    <property type="term" value="C:cell surface"/>
    <property type="evidence" value="ECO:0007669"/>
    <property type="project" value="TreeGrafter"/>
</dbReference>
<keyword evidence="6" id="KW-1015">Disulfide bond</keyword>
<evidence type="ECO:0000256" key="1">
    <source>
        <dbReference type="ARBA" id="ARBA00004167"/>
    </source>
</evidence>
<dbReference type="GO" id="GO:0030424">
    <property type="term" value="C:axon"/>
    <property type="evidence" value="ECO:0007669"/>
    <property type="project" value="TreeGrafter"/>
</dbReference>
<evidence type="ECO:0000256" key="7">
    <source>
        <dbReference type="ARBA" id="ARBA00023180"/>
    </source>
</evidence>
<evidence type="ECO:0000259" key="9">
    <source>
        <dbReference type="PROSITE" id="PS50835"/>
    </source>
</evidence>
<dbReference type="InterPro" id="IPR003599">
    <property type="entry name" value="Ig_sub"/>
</dbReference>
<protein>
    <recommendedName>
        <fullName evidence="9">Ig-like domain-containing protein</fullName>
    </recommendedName>
</protein>
<dbReference type="Proteomes" id="UP000265140">
    <property type="component" value="Chromosome 22"/>
</dbReference>
<dbReference type="InterPro" id="IPR007110">
    <property type="entry name" value="Ig-like_dom"/>
</dbReference>
<keyword evidence="7" id="KW-0325">Glycoprotein</keyword>
<evidence type="ECO:0000256" key="6">
    <source>
        <dbReference type="ARBA" id="ARBA00023157"/>
    </source>
</evidence>
<dbReference type="InterPro" id="IPR013106">
    <property type="entry name" value="Ig_V-set"/>
</dbReference>
<sequence>KITSQCIHAGLSQLVKTQRVVIVTLGEDAHFSCRLMKPRDILQVTWHKETPRGTENVASYNSFGPLVNSRFQKVVFQDMGLQKCSIIIREVSREDEGCYQCLFNSNPDGAVIGRTCLQVNELYGPTLLVTQTNDSNTLFSGFTVSCSATGRPAPIVAWKVTEHFLDSSTVNVNHPNGTVTVTITSAMAVPYEDTMVGCVVSYGKVTKVVTKETPANSSSFTGDRQPIRMLLRMMLQQSGNRADLSL</sequence>
<evidence type="ECO:0000313" key="10">
    <source>
        <dbReference type="Ensembl" id="ENSELUP00000026258.2"/>
    </source>
</evidence>
<dbReference type="InterPro" id="IPR013783">
    <property type="entry name" value="Ig-like_fold"/>
</dbReference>
<evidence type="ECO:0000313" key="11">
    <source>
        <dbReference type="Proteomes" id="UP000265140"/>
    </source>
</evidence>
<keyword evidence="11" id="KW-1185">Reference proteome</keyword>
<organism evidence="10 11">
    <name type="scientific">Esox lucius</name>
    <name type="common">Northern pike</name>
    <dbReference type="NCBI Taxonomy" id="8010"/>
    <lineage>
        <taxon>Eukaryota</taxon>
        <taxon>Metazoa</taxon>
        <taxon>Chordata</taxon>
        <taxon>Craniata</taxon>
        <taxon>Vertebrata</taxon>
        <taxon>Euteleostomi</taxon>
        <taxon>Actinopterygii</taxon>
        <taxon>Neopterygii</taxon>
        <taxon>Teleostei</taxon>
        <taxon>Protacanthopterygii</taxon>
        <taxon>Esociformes</taxon>
        <taxon>Esocidae</taxon>
        <taxon>Esox</taxon>
    </lineage>
</organism>